<dbReference type="PROSITE" id="PS50825">
    <property type="entry name" value="HYR"/>
    <property type="match status" value="1"/>
</dbReference>
<evidence type="ECO:0000256" key="3">
    <source>
        <dbReference type="ARBA" id="ARBA00022536"/>
    </source>
</evidence>
<dbReference type="Pfam" id="PF00008">
    <property type="entry name" value="EGF"/>
    <property type="match status" value="7"/>
</dbReference>
<feature type="transmembrane region" description="Helical" evidence="13">
    <location>
        <begin position="1489"/>
        <end position="1515"/>
    </location>
</feature>
<evidence type="ECO:0000256" key="9">
    <source>
        <dbReference type="ARBA" id="ARBA00023136"/>
    </source>
</evidence>
<dbReference type="CDD" id="cd00054">
    <property type="entry name" value="EGF_CA"/>
    <property type="match status" value="8"/>
</dbReference>
<feature type="disulfide bond" evidence="12">
    <location>
        <begin position="1451"/>
        <end position="1461"/>
    </location>
</feature>
<evidence type="ECO:0000256" key="8">
    <source>
        <dbReference type="ARBA" id="ARBA00022989"/>
    </source>
</evidence>
<keyword evidence="2" id="KW-0217">Developmental protein</keyword>
<dbReference type="SMART" id="SM00179">
    <property type="entry name" value="EGF_CA"/>
    <property type="match status" value="10"/>
</dbReference>
<reference evidence="16" key="2">
    <citation type="submission" date="2020-06" db="EMBL/GenBank/DDBJ databases">
        <authorList>
            <person name="Sheffer M."/>
        </authorList>
    </citation>
    <scope>NUCLEOTIDE SEQUENCE</scope>
</reference>
<proteinExistence type="predicted"/>
<name>A0A8T0G063_ARGBR</name>
<dbReference type="GO" id="GO:0016020">
    <property type="term" value="C:membrane"/>
    <property type="evidence" value="ECO:0007669"/>
    <property type="project" value="UniProtKB-SubCell"/>
</dbReference>
<keyword evidence="4 13" id="KW-0812">Transmembrane</keyword>
<keyword evidence="5" id="KW-0732">Signal</keyword>
<dbReference type="PANTHER" id="PTHR12916">
    <property type="entry name" value="CYTOCHROME C OXIDASE POLYPEPTIDE VIC-2"/>
    <property type="match status" value="1"/>
</dbReference>
<evidence type="ECO:0000259" key="15">
    <source>
        <dbReference type="PROSITE" id="PS50825"/>
    </source>
</evidence>
<feature type="disulfide bond" evidence="12">
    <location>
        <begin position="645"/>
        <end position="654"/>
    </location>
</feature>
<dbReference type="FunFam" id="2.10.25.10:FF:000109">
    <property type="entry name" value="Notch homolog 4, [Drosophila]"/>
    <property type="match status" value="1"/>
</dbReference>
<dbReference type="PROSITE" id="PS00022">
    <property type="entry name" value="EGF_1"/>
    <property type="match status" value="11"/>
</dbReference>
<keyword evidence="9 13" id="KW-0472">Membrane</keyword>
<dbReference type="InterPro" id="IPR000742">
    <property type="entry name" value="EGF"/>
</dbReference>
<feature type="domain" description="EGF-like" evidence="14">
    <location>
        <begin position="465"/>
        <end position="503"/>
    </location>
</feature>
<dbReference type="PRINTS" id="PR00010">
    <property type="entry name" value="EGFBLOOD"/>
</dbReference>
<evidence type="ECO:0000256" key="2">
    <source>
        <dbReference type="ARBA" id="ARBA00022473"/>
    </source>
</evidence>
<feature type="disulfide bond" evidence="12">
    <location>
        <begin position="1474"/>
        <end position="1483"/>
    </location>
</feature>
<dbReference type="FunFam" id="2.10.25.10:FF:000472">
    <property type="entry name" value="Uncharacterized protein, isoform A"/>
    <property type="match status" value="2"/>
</dbReference>
<keyword evidence="8 13" id="KW-1133">Transmembrane helix</keyword>
<feature type="disulfide bond" evidence="12">
    <location>
        <begin position="607"/>
        <end position="616"/>
    </location>
</feature>
<reference evidence="16" key="1">
    <citation type="journal article" date="2020" name="bioRxiv">
        <title>Chromosome-level reference genome of the European wasp spider Argiope bruennichi: a resource for studies on range expansion and evolutionary adaptation.</title>
        <authorList>
            <person name="Sheffer M.M."/>
            <person name="Hoppe A."/>
            <person name="Krehenwinkel H."/>
            <person name="Uhl G."/>
            <person name="Kuss A.W."/>
            <person name="Jensen L."/>
            <person name="Jensen C."/>
            <person name="Gillespie R.G."/>
            <person name="Hoff K.J."/>
            <person name="Prost S."/>
        </authorList>
    </citation>
    <scope>NUCLEOTIDE SEQUENCE</scope>
</reference>
<evidence type="ECO:0000256" key="7">
    <source>
        <dbReference type="ARBA" id="ARBA00022976"/>
    </source>
</evidence>
<comment type="caution">
    <text evidence="16">The sequence shown here is derived from an EMBL/GenBank/DDBJ whole genome shotgun (WGS) entry which is preliminary data.</text>
</comment>
<feature type="domain" description="HYR" evidence="15">
    <location>
        <begin position="902"/>
        <end position="984"/>
    </location>
</feature>
<dbReference type="Gene3D" id="2.10.50.10">
    <property type="entry name" value="Tumor Necrosis Factor Receptor, subunit A, domain 2"/>
    <property type="match status" value="5"/>
</dbReference>
<keyword evidence="11" id="KW-0325">Glycoprotein</keyword>
<dbReference type="PROSITE" id="PS50026">
    <property type="entry name" value="EGF_3"/>
    <property type="match status" value="12"/>
</dbReference>
<dbReference type="Pfam" id="PF12661">
    <property type="entry name" value="hEGF"/>
    <property type="match status" value="1"/>
</dbReference>
<dbReference type="FunFam" id="2.10.25.10:FF:000279">
    <property type="entry name" value="Neurogenic locus notch 1"/>
    <property type="match status" value="1"/>
</dbReference>
<feature type="domain" description="EGF-like" evidence="14">
    <location>
        <begin position="314"/>
        <end position="350"/>
    </location>
</feature>
<gene>
    <name evidence="16" type="ORF">HNY73_001080</name>
</gene>
<feature type="disulfide bond" evidence="12">
    <location>
        <begin position="569"/>
        <end position="578"/>
    </location>
</feature>
<feature type="domain" description="EGF-like" evidence="14">
    <location>
        <begin position="581"/>
        <end position="617"/>
    </location>
</feature>
<feature type="domain" description="EGF-like" evidence="14">
    <location>
        <begin position="1448"/>
        <end position="1484"/>
    </location>
</feature>
<feature type="disulfide bond" evidence="12">
    <location>
        <begin position="340"/>
        <end position="349"/>
    </location>
</feature>
<dbReference type="InterPro" id="IPR001881">
    <property type="entry name" value="EGF-like_Ca-bd_dom"/>
</dbReference>
<dbReference type="Gene3D" id="2.10.25.10">
    <property type="entry name" value="Laminin"/>
    <property type="match status" value="11"/>
</dbReference>
<dbReference type="FunFam" id="2.10.50.10:FF:000032">
    <property type="entry name" value="Uncharacterized protein, isoform A"/>
    <property type="match status" value="1"/>
</dbReference>
<dbReference type="SMART" id="SM00181">
    <property type="entry name" value="EGF"/>
    <property type="match status" value="14"/>
</dbReference>
<feature type="domain" description="EGF-like" evidence="14">
    <location>
        <begin position="505"/>
        <end position="541"/>
    </location>
</feature>
<dbReference type="InterPro" id="IPR018097">
    <property type="entry name" value="EGF_Ca-bd_CS"/>
</dbReference>
<dbReference type="Proteomes" id="UP000807504">
    <property type="component" value="Unassembled WGS sequence"/>
</dbReference>
<evidence type="ECO:0000256" key="13">
    <source>
        <dbReference type="SAM" id="Phobius"/>
    </source>
</evidence>
<evidence type="ECO:0000259" key="14">
    <source>
        <dbReference type="PROSITE" id="PS50026"/>
    </source>
</evidence>
<dbReference type="GO" id="GO:0005509">
    <property type="term" value="F:calcium ion binding"/>
    <property type="evidence" value="ECO:0007669"/>
    <property type="project" value="InterPro"/>
</dbReference>
<feature type="domain" description="EGF-like" evidence="14">
    <location>
        <begin position="619"/>
        <end position="655"/>
    </location>
</feature>
<comment type="caution">
    <text evidence="12">Lacks conserved residue(s) required for the propagation of feature annotation.</text>
</comment>
<dbReference type="FunFam" id="2.10.25.10:FF:000146">
    <property type="entry name" value="Putative neurogenic locus notch"/>
    <property type="match status" value="1"/>
</dbReference>
<dbReference type="InterPro" id="IPR013320">
    <property type="entry name" value="ConA-like_dom_sf"/>
</dbReference>
<evidence type="ECO:0000256" key="11">
    <source>
        <dbReference type="ARBA" id="ARBA00023180"/>
    </source>
</evidence>
<feature type="domain" description="EGF-like" evidence="14">
    <location>
        <begin position="389"/>
        <end position="425"/>
    </location>
</feature>
<feature type="domain" description="EGF-like" evidence="14">
    <location>
        <begin position="427"/>
        <end position="463"/>
    </location>
</feature>
<feature type="disulfide bond" evidence="12">
    <location>
        <begin position="531"/>
        <end position="540"/>
    </location>
</feature>
<evidence type="ECO:0000256" key="6">
    <source>
        <dbReference type="ARBA" id="ARBA00022737"/>
    </source>
</evidence>
<organism evidence="16 17">
    <name type="scientific">Argiope bruennichi</name>
    <name type="common">Wasp spider</name>
    <name type="synonym">Aranea bruennichi</name>
    <dbReference type="NCBI Taxonomy" id="94029"/>
    <lineage>
        <taxon>Eukaryota</taxon>
        <taxon>Metazoa</taxon>
        <taxon>Ecdysozoa</taxon>
        <taxon>Arthropoda</taxon>
        <taxon>Chelicerata</taxon>
        <taxon>Arachnida</taxon>
        <taxon>Araneae</taxon>
        <taxon>Araneomorphae</taxon>
        <taxon>Entelegynae</taxon>
        <taxon>Araneoidea</taxon>
        <taxon>Araneidae</taxon>
        <taxon>Argiope</taxon>
    </lineage>
</organism>
<protein>
    <submittedName>
        <fullName evidence="16">Fibropellin-1 like protein</fullName>
    </submittedName>
</protein>
<dbReference type="InterPro" id="IPR011641">
    <property type="entry name" value="Tyr-kin_ephrin_A/B_rcpt-like"/>
</dbReference>
<feature type="disulfide bond" evidence="12">
    <location>
        <begin position="1455"/>
        <end position="1472"/>
    </location>
</feature>
<dbReference type="PANTHER" id="PTHR12916:SF4">
    <property type="entry name" value="UNINFLATABLE, ISOFORM C"/>
    <property type="match status" value="1"/>
</dbReference>
<feature type="disulfide bond" evidence="12">
    <location>
        <begin position="493"/>
        <end position="502"/>
    </location>
</feature>
<feature type="disulfide bond" evidence="12">
    <location>
        <begin position="1415"/>
        <end position="1432"/>
    </location>
</feature>
<evidence type="ECO:0000313" key="16">
    <source>
        <dbReference type="EMBL" id="KAF8796737.1"/>
    </source>
</evidence>
<dbReference type="Pfam" id="PF07699">
    <property type="entry name" value="Ephrin_rec_like"/>
    <property type="match status" value="6"/>
</dbReference>
<evidence type="ECO:0000256" key="5">
    <source>
        <dbReference type="ARBA" id="ARBA00022729"/>
    </source>
</evidence>
<dbReference type="Pfam" id="PF02494">
    <property type="entry name" value="HYR"/>
    <property type="match status" value="1"/>
</dbReference>
<dbReference type="FunFam" id="2.10.25.10:FF:000143">
    <property type="entry name" value="Protein crumbs 1"/>
    <property type="match status" value="1"/>
</dbReference>
<dbReference type="Pfam" id="PF13385">
    <property type="entry name" value="Laminin_G_3"/>
    <property type="match status" value="1"/>
</dbReference>
<keyword evidence="3 12" id="KW-0245">EGF-like domain</keyword>
<feature type="disulfide bond" evidence="12">
    <location>
        <begin position="453"/>
        <end position="462"/>
    </location>
</feature>
<feature type="disulfide bond" evidence="12">
    <location>
        <begin position="415"/>
        <end position="424"/>
    </location>
</feature>
<evidence type="ECO:0000256" key="12">
    <source>
        <dbReference type="PROSITE-ProRule" id="PRU00076"/>
    </source>
</evidence>
<feature type="disulfide bond" evidence="12">
    <location>
        <begin position="683"/>
        <end position="692"/>
    </location>
</feature>
<dbReference type="PROSITE" id="PS00010">
    <property type="entry name" value="ASX_HYDROXYL"/>
    <property type="match status" value="7"/>
</dbReference>
<evidence type="ECO:0000256" key="1">
    <source>
        <dbReference type="ARBA" id="ARBA00004479"/>
    </source>
</evidence>
<dbReference type="Gene3D" id="2.60.120.200">
    <property type="match status" value="1"/>
</dbReference>
<dbReference type="InterPro" id="IPR013032">
    <property type="entry name" value="EGF-like_CS"/>
</dbReference>
<feature type="disulfide bond" evidence="12">
    <location>
        <begin position="377"/>
        <end position="386"/>
    </location>
</feature>
<keyword evidence="17" id="KW-1185">Reference proteome</keyword>
<dbReference type="FunFam" id="2.10.50.10:FF:000018">
    <property type="entry name" value="Sushi, von Willebrand factor type A, EGF and pentraxin domain-containing 1"/>
    <property type="match status" value="1"/>
</dbReference>
<feature type="disulfide bond" evidence="12">
    <location>
        <begin position="474"/>
        <end position="491"/>
    </location>
</feature>
<dbReference type="SUPFAM" id="SSF57184">
    <property type="entry name" value="Growth factor receptor domain"/>
    <property type="match status" value="5"/>
</dbReference>
<keyword evidence="7" id="KW-0914">Notch signaling pathway</keyword>
<dbReference type="PROSITE" id="PS01186">
    <property type="entry name" value="EGF_2"/>
    <property type="match status" value="7"/>
</dbReference>
<dbReference type="InterPro" id="IPR009030">
    <property type="entry name" value="Growth_fac_rcpt_cys_sf"/>
</dbReference>
<dbReference type="InterPro" id="IPR000152">
    <property type="entry name" value="EGF-type_Asp/Asn_hydroxyl_site"/>
</dbReference>
<dbReference type="SUPFAM" id="SSF57196">
    <property type="entry name" value="EGF/Laminin"/>
    <property type="match status" value="2"/>
</dbReference>
<feature type="domain" description="EGF-like" evidence="14">
    <location>
        <begin position="1404"/>
        <end position="1444"/>
    </location>
</feature>
<dbReference type="EMBL" id="JABXBU010000001">
    <property type="protein sequence ID" value="KAF8796737.1"/>
    <property type="molecule type" value="Genomic_DNA"/>
</dbReference>
<dbReference type="SMART" id="SM01411">
    <property type="entry name" value="Ephrin_rec_like"/>
    <property type="match status" value="6"/>
</dbReference>
<evidence type="ECO:0000256" key="10">
    <source>
        <dbReference type="ARBA" id="ARBA00023157"/>
    </source>
</evidence>
<dbReference type="SUPFAM" id="SSF49899">
    <property type="entry name" value="Concanavalin A-like lectins/glucanases"/>
    <property type="match status" value="1"/>
</dbReference>
<dbReference type="GO" id="GO:0007219">
    <property type="term" value="P:Notch signaling pathway"/>
    <property type="evidence" value="ECO:0007669"/>
    <property type="project" value="UniProtKB-KW"/>
</dbReference>
<comment type="subcellular location">
    <subcellularLocation>
        <location evidence="1">Membrane</location>
        <topology evidence="1">Single-pass type I membrane protein</topology>
    </subcellularLocation>
</comment>
<dbReference type="PRINTS" id="PR01983">
    <property type="entry name" value="NOTCH"/>
</dbReference>
<accession>A0A8T0G063</accession>
<dbReference type="FunFam" id="2.10.25.10:FF:000004">
    <property type="entry name" value="Neurogenic locus notch 1"/>
    <property type="match status" value="1"/>
</dbReference>
<evidence type="ECO:0000313" key="17">
    <source>
        <dbReference type="Proteomes" id="UP000807504"/>
    </source>
</evidence>
<keyword evidence="6" id="KW-0677">Repeat</keyword>
<dbReference type="GO" id="GO:0005112">
    <property type="term" value="F:Notch binding"/>
    <property type="evidence" value="ECO:0007669"/>
    <property type="project" value="TreeGrafter"/>
</dbReference>
<dbReference type="PROSITE" id="PS01187">
    <property type="entry name" value="EGF_CA"/>
    <property type="match status" value="2"/>
</dbReference>
<feature type="domain" description="EGF-like" evidence="14">
    <location>
        <begin position="543"/>
        <end position="579"/>
    </location>
</feature>
<sequence>MSWCISHQVISGQRIHLRCWEVLNADKEGPIPNCLHCPAGTYASMEGGCIFCPRGTFQDLSHQSECKQCPLGTFTRQEGSKAVTDCVSVCGYGTYSPTGLVPCLQCPSNTYTGEPPVDGFKECFKCPANTYTYSPGSKEPSDCRARCPAGMYSETGLEPCAICPVNFYQPSEGASTCLECASSHTTARAGSTSQEECIPLRCSTQSCHMVVYAWYKGITCRAIVQLDSVVSFVRSTWMSALVNRAIMEENAKIFLKGILVNAHKATPEVSLPVEVSDCNNVTCPPRIHASNGPWNLGNYNCVSIADEGPDYNALTNDCAEQPCLLESNCTDLVNDFKCDCPPGFAGKRCERKIDLCLTDPCVNGVCVDRLYSHECICDPGWTGKSCDNNINECAENPCENGGQCIDLVNDFRCVCDAGYTGSRCQHEVDSCESEPCQNGATCLDHLDGFSCLCRPGFVGLQCEAEVDECVSGPCDAAGTEACVDADNGFKCRCNPGYTGELCEVNIDECASDPCLNGGTCTDSIDGFICQCPNGWTGQRCESDSGGCTREPCLNNANCIDLFQDFFCVCPSGTDGKKCQTSPQRCIGNPCMHEGLCLDYGSGLNCSCPSEFTGIGCEYEYDPCEDNVCQNGATCTRMEDTFLCTCPSGFTGKYCEQDIPDCTQNSCPTIATCIDLTNDFYCKCPFNLTGEDCRKTVNIDYDLYINDESRSSSVALATPFLLNTDSLSIALWIQYNSPNSKGVFFTLYSVESAHLPLGKRVLIQADDTGVLISLFPNSTNDVFLRYLENVPINDGQWHYLVITWNGAEGTLAIMMDTALTGFVEDYVSGETLPKYGWVNLGAPLNDENKAVAGAGFHGRLSRVNVWTAYDRVVGNVERQSPGMCGERVCPVGYTGDNCHILHEDKTPPQLLHCPPDKWVISNKKSTAISWDEPRFTDDLRSMKVMEMNNLESGQSLSRGVHDLTYVAQDEAGNTEKCSFRINIMSEFCTIPMPPIGGQLGCADWGPGGNFKVCTITCDEGKEFSEKIPRFYTCGVEGFWRPTSNPDEPFIFPACATKKSARRIFKISMDFQSSVICSDSGRKILHDRIKESLRRVNSDWNMCLDDGPDTNCGDLKVKVTCNRQQTRGRRQAETSDVYTVEVQFPAKNDPVVNKNSQERSTVQEVTENAILQKSAFDVRNILPNVLPDLTSLKLVTDYACPLGEVVIGSNCVEMKWDPWPANHVPPSLEDRAPLSHVELRSDDECKEHCTAGNYYDEQVGSCQPCGYGFYQPQDGAFTCVACGAGLTTRRNQAVSKLECREECLSGYELDEGGDCVPCRRGFFRSRGMPACQQCPTGKTTPDVAATSEQECLLVECAIGTYYENATNQCTLCPVGFFQNEMGSLACKPCPAIAGRQGTTQSRGARSDDECKGKERICQANAQCVYREEIDNYDCECRPAYVKNNDTQECIHACENFCENGGTCEVSPHTFRPKCMCPANFYGDNCTEKSEFVYVASGIAGAVIVIILLVLLVWMICVRSTRKTKMQKMPEPHMDLTGSQTNFFYGAPAPYAESIAPSHHSTYAHYFEDEEDEGWEMPNFYNETYMQDSASESEDPPH</sequence>
<feature type="disulfide bond" evidence="12">
    <location>
        <begin position="356"/>
        <end position="366"/>
    </location>
</feature>
<feature type="domain" description="EGF-like" evidence="14">
    <location>
        <begin position="657"/>
        <end position="693"/>
    </location>
</feature>
<dbReference type="InterPro" id="IPR003410">
    <property type="entry name" value="HYR_dom"/>
</dbReference>
<keyword evidence="10 12" id="KW-1015">Disulfide bond</keyword>
<feature type="domain" description="EGF-like" evidence="14">
    <location>
        <begin position="352"/>
        <end position="387"/>
    </location>
</feature>
<evidence type="ECO:0000256" key="4">
    <source>
        <dbReference type="ARBA" id="ARBA00022692"/>
    </source>
</evidence>